<dbReference type="Proteomes" id="UP001597063">
    <property type="component" value="Unassembled WGS sequence"/>
</dbReference>
<proteinExistence type="predicted"/>
<gene>
    <name evidence="2" type="ORF">ACFQZM_20015</name>
</gene>
<evidence type="ECO:0000313" key="3">
    <source>
        <dbReference type="Proteomes" id="UP001597063"/>
    </source>
</evidence>
<accession>A0ABW2XMA4</accession>
<keyword evidence="3" id="KW-1185">Reference proteome</keyword>
<sequence>MATLMDMRMIEVSGDVHALLSDLLPVLYPDASFDPGLARVVMPVGRFRPAASTWTLLERCARAPRPSWPGLVEEWVRENADRAALAIGDIELLGDVRELLRLRVVPKLPDAERRALVALPAGPHFDALVMIDHPEYGGPLTEARARLLGLRRLGEIVMPNTYERELADVEVRDEPLTPHAEIRVVTKPGCRYVSALFTELPRFLPDAGADGALFAMPAHSTILLYPLGSRAVLPAFAQTAAHLHATDPDPCTPDTYHWHPNRPLKKLDPGKRRHRRWK</sequence>
<evidence type="ECO:0000313" key="2">
    <source>
        <dbReference type="EMBL" id="MFD0686795.1"/>
    </source>
</evidence>
<organism evidence="2 3">
    <name type="scientific">Actinomadura fibrosa</name>
    <dbReference type="NCBI Taxonomy" id="111802"/>
    <lineage>
        <taxon>Bacteria</taxon>
        <taxon>Bacillati</taxon>
        <taxon>Actinomycetota</taxon>
        <taxon>Actinomycetes</taxon>
        <taxon>Streptosporangiales</taxon>
        <taxon>Thermomonosporaceae</taxon>
        <taxon>Actinomadura</taxon>
    </lineage>
</organism>
<dbReference type="EMBL" id="JBHTGP010000011">
    <property type="protein sequence ID" value="MFD0686795.1"/>
    <property type="molecule type" value="Genomic_DNA"/>
</dbReference>
<dbReference type="RefSeq" id="WP_131761591.1">
    <property type="nucleotide sequence ID" value="NZ_CAACUY010000176.1"/>
</dbReference>
<protein>
    <submittedName>
        <fullName evidence="2">Uncharacterized protein</fullName>
    </submittedName>
</protein>
<feature type="region of interest" description="Disordered" evidence="1">
    <location>
        <begin position="253"/>
        <end position="278"/>
    </location>
</feature>
<evidence type="ECO:0000256" key="1">
    <source>
        <dbReference type="SAM" id="MobiDB-lite"/>
    </source>
</evidence>
<reference evidence="3" key="1">
    <citation type="journal article" date="2019" name="Int. J. Syst. Evol. Microbiol.">
        <title>The Global Catalogue of Microorganisms (GCM) 10K type strain sequencing project: providing services to taxonomists for standard genome sequencing and annotation.</title>
        <authorList>
            <consortium name="The Broad Institute Genomics Platform"/>
            <consortium name="The Broad Institute Genome Sequencing Center for Infectious Disease"/>
            <person name="Wu L."/>
            <person name="Ma J."/>
        </authorList>
    </citation>
    <scope>NUCLEOTIDE SEQUENCE [LARGE SCALE GENOMIC DNA]</scope>
    <source>
        <strain evidence="3">JCM 9371</strain>
    </source>
</reference>
<comment type="caution">
    <text evidence="2">The sequence shown here is derived from an EMBL/GenBank/DDBJ whole genome shotgun (WGS) entry which is preliminary data.</text>
</comment>
<name>A0ABW2XMA4_9ACTN</name>